<dbReference type="SMART" id="SM00093">
    <property type="entry name" value="SERPIN"/>
    <property type="match status" value="1"/>
</dbReference>
<dbReference type="OrthoDB" id="9764871at2"/>
<reference evidence="4 5" key="1">
    <citation type="submission" date="2015-09" db="EMBL/GenBank/DDBJ databases">
        <title>Sorangium comparison.</title>
        <authorList>
            <person name="Zaburannyi N."/>
            <person name="Bunk B."/>
            <person name="Overmann J."/>
            <person name="Mueller R."/>
        </authorList>
    </citation>
    <scope>NUCLEOTIDE SEQUENCE [LARGE SCALE GENOMIC DNA]</scope>
    <source>
        <strain evidence="4 5">So ce26</strain>
    </source>
</reference>
<dbReference type="SUPFAM" id="SSF56574">
    <property type="entry name" value="Serpins"/>
    <property type="match status" value="1"/>
</dbReference>
<dbReference type="GO" id="GO:0004867">
    <property type="term" value="F:serine-type endopeptidase inhibitor activity"/>
    <property type="evidence" value="ECO:0007669"/>
    <property type="project" value="InterPro"/>
</dbReference>
<evidence type="ECO:0000313" key="4">
    <source>
        <dbReference type="EMBL" id="AUX41889.1"/>
    </source>
</evidence>
<dbReference type="InterPro" id="IPR000215">
    <property type="entry name" value="Serpin_fam"/>
</dbReference>
<dbReference type="AlphaFoldDB" id="A0A2L0ERG3"/>
<organism evidence="4 5">
    <name type="scientific">Sorangium cellulosum</name>
    <name type="common">Polyangium cellulosum</name>
    <dbReference type="NCBI Taxonomy" id="56"/>
    <lineage>
        <taxon>Bacteria</taxon>
        <taxon>Pseudomonadati</taxon>
        <taxon>Myxococcota</taxon>
        <taxon>Polyangia</taxon>
        <taxon>Polyangiales</taxon>
        <taxon>Polyangiaceae</taxon>
        <taxon>Sorangium</taxon>
    </lineage>
</organism>
<dbReference type="CDD" id="cd19590">
    <property type="entry name" value="serpin_thermopin-like"/>
    <property type="match status" value="1"/>
</dbReference>
<dbReference type="Proteomes" id="UP000238348">
    <property type="component" value="Chromosome"/>
</dbReference>
<sequence>MSQRILFAAALCSLLGLGCQPRDNTSPRPPDPAASTCQPASCGPLAMIARVCDDGSTGDPQCRRAEGGACRWEHVCPGRTPPAATSAAPPDQPAAAEPAAGQPGAPAALPAGFVDANTTFAQRLYGRLAAAKGKLFFSPSSISTALAMTYAGARGETATQMAKALEFKLAPEALHPAFGALTRELTLATGEKAPELRIANRLWGQAGMPVEAAFQETTQAHYGAGIELVDFKGASEPARGRINQWVEQQTNAKIKELLPARSITPLTRLVLTNAVYFKGKWATPFDKQATKDQPFTIKPGTSPSVPTMRRTLPARLGQAADAAVLELAYEAPSPERALAMVVLLPATVDGLPGVEQRLAAGQLKEYLEALRPARVDVSLPRFTMAAEFELSKTLAEMGMPLAFDEKKADFSGITGSDKLFISQVRHKAFVEVNEEGTEAAAATGVVMSTRAAPAAIPVFRADHPFVFLIRDTATGTVLFMGRVTDPR</sequence>
<dbReference type="Pfam" id="PF00079">
    <property type="entry name" value="Serpin"/>
    <property type="match status" value="1"/>
</dbReference>
<evidence type="ECO:0000256" key="1">
    <source>
        <dbReference type="RuleBase" id="RU000411"/>
    </source>
</evidence>
<dbReference type="InterPro" id="IPR042178">
    <property type="entry name" value="Serpin_sf_1"/>
</dbReference>
<dbReference type="InterPro" id="IPR036186">
    <property type="entry name" value="Serpin_sf"/>
</dbReference>
<dbReference type="Gene3D" id="3.30.497.10">
    <property type="entry name" value="Antithrombin, subunit I, domain 2"/>
    <property type="match status" value="1"/>
</dbReference>
<dbReference type="PANTHER" id="PTHR11461:SF211">
    <property type="entry name" value="GH10112P-RELATED"/>
    <property type="match status" value="1"/>
</dbReference>
<dbReference type="InterPro" id="IPR042185">
    <property type="entry name" value="Serpin_sf_2"/>
</dbReference>
<dbReference type="InterPro" id="IPR023795">
    <property type="entry name" value="Serpin_CS"/>
</dbReference>
<dbReference type="GO" id="GO:0005615">
    <property type="term" value="C:extracellular space"/>
    <property type="evidence" value="ECO:0007669"/>
    <property type="project" value="InterPro"/>
</dbReference>
<evidence type="ECO:0000259" key="3">
    <source>
        <dbReference type="SMART" id="SM00093"/>
    </source>
</evidence>
<feature type="domain" description="Serpin" evidence="3">
    <location>
        <begin position="122"/>
        <end position="486"/>
    </location>
</feature>
<dbReference type="EMBL" id="CP012673">
    <property type="protein sequence ID" value="AUX41889.1"/>
    <property type="molecule type" value="Genomic_DNA"/>
</dbReference>
<proteinExistence type="inferred from homology"/>
<protein>
    <submittedName>
        <fullName evidence="4">Serpin</fullName>
    </submittedName>
</protein>
<dbReference type="RefSeq" id="WP_104980645.1">
    <property type="nucleotide sequence ID" value="NZ_CP012673.1"/>
</dbReference>
<accession>A0A2L0ERG3</accession>
<comment type="similarity">
    <text evidence="1">Belongs to the serpin family.</text>
</comment>
<evidence type="ECO:0000256" key="2">
    <source>
        <dbReference type="SAM" id="MobiDB-lite"/>
    </source>
</evidence>
<evidence type="ECO:0000313" key="5">
    <source>
        <dbReference type="Proteomes" id="UP000238348"/>
    </source>
</evidence>
<dbReference type="InterPro" id="IPR023796">
    <property type="entry name" value="Serpin_dom"/>
</dbReference>
<dbReference type="PROSITE" id="PS51257">
    <property type="entry name" value="PROKAR_LIPOPROTEIN"/>
    <property type="match status" value="1"/>
</dbReference>
<dbReference type="PROSITE" id="PS00284">
    <property type="entry name" value="SERPIN"/>
    <property type="match status" value="1"/>
</dbReference>
<gene>
    <name evidence="4" type="ORF">SOCE26_033140</name>
</gene>
<feature type="region of interest" description="Disordered" evidence="2">
    <location>
        <begin position="81"/>
        <end position="104"/>
    </location>
</feature>
<dbReference type="PANTHER" id="PTHR11461">
    <property type="entry name" value="SERINE PROTEASE INHIBITOR, SERPIN"/>
    <property type="match status" value="1"/>
</dbReference>
<name>A0A2L0ERG3_SORCE</name>
<dbReference type="Gene3D" id="2.30.39.10">
    <property type="entry name" value="Alpha-1-antitrypsin, domain 1"/>
    <property type="match status" value="1"/>
</dbReference>